<sequence>MGEQTNQVQLKNFNRRTVLNYIRKNKTATKAGLATATGLTFMAIKKILEELEGLHLIRCDEMEAGGMGRRAVTYAVNETYRYTVGIHINKFVTSIALMDLRGEILEVERCSMQQEFPNQNAFVELLVSEIEKVIKKSGIEKEKLLGIGVGVPGPVDTENGIILTPPNIPMLSYLPLKEILEQKCGYSVYVQKDTNVIAFGEYWYGDGSGRNNRNDCYDLAYVDVDMGIGSGLIIDGKLNIGANSIAGEFGHITIDINGPLCNCGNRGCLEAMSSGIAVLRELKAQLEKEPEHPLYEKRENLVIEDVFKMAEKKDLLTISILNQSALYVGVAISNLINILDPQIIILGGILIQKYPRYFDIVTNVANSRKVKGAKENYIAVSKLGENAGVIGAGEIVADNFFNEKVNELFCKNA</sequence>
<evidence type="ECO:0000256" key="3">
    <source>
        <dbReference type="ARBA" id="ARBA00022629"/>
    </source>
</evidence>
<dbReference type="GO" id="GO:0042732">
    <property type="term" value="P:D-xylose metabolic process"/>
    <property type="evidence" value="ECO:0007669"/>
    <property type="project" value="UniProtKB-KW"/>
</dbReference>
<keyword evidence="3" id="KW-0119">Carbohydrate metabolism</keyword>
<accession>A0A1E3AB42</accession>
<dbReference type="Gene3D" id="1.10.10.10">
    <property type="entry name" value="Winged helix-like DNA-binding domain superfamily/Winged helix DNA-binding domain"/>
    <property type="match status" value="1"/>
</dbReference>
<name>A0A1E3AB42_9FIRM</name>
<comment type="function">
    <text evidence="1">Transcriptional repressor of xylose-utilizing enzymes.</text>
</comment>
<dbReference type="RefSeq" id="WP_009251206.1">
    <property type="nucleotide sequence ID" value="NZ_CABMHK010000184.1"/>
</dbReference>
<comment type="caution">
    <text evidence="4">The sequence shown here is derived from an EMBL/GenBank/DDBJ whole genome shotgun (WGS) entry which is preliminary data.</text>
</comment>
<dbReference type="InterPro" id="IPR036388">
    <property type="entry name" value="WH-like_DNA-bd_sf"/>
</dbReference>
<dbReference type="SUPFAM" id="SSF53067">
    <property type="entry name" value="Actin-like ATPase domain"/>
    <property type="match status" value="1"/>
</dbReference>
<dbReference type="PATRIC" id="fig|1432052.4.peg.1788"/>
<proteinExistence type="inferred from homology"/>
<gene>
    <name evidence="4" type="primary">nagC_3</name>
    <name evidence="4" type="ORF">BEI61_01596</name>
</gene>
<comment type="similarity">
    <text evidence="2">Belongs to the ROK (NagC/XylR) family.</text>
</comment>
<evidence type="ECO:0000313" key="4">
    <source>
        <dbReference type="EMBL" id="ODM05707.1"/>
    </source>
</evidence>
<dbReference type="PANTHER" id="PTHR18964">
    <property type="entry name" value="ROK (REPRESSOR, ORF, KINASE) FAMILY"/>
    <property type="match status" value="1"/>
</dbReference>
<evidence type="ECO:0000256" key="2">
    <source>
        <dbReference type="ARBA" id="ARBA00006479"/>
    </source>
</evidence>
<protein>
    <submittedName>
        <fullName evidence="4">N-acetylglucosamine repressor</fullName>
    </submittedName>
</protein>
<dbReference type="PANTHER" id="PTHR18964:SF149">
    <property type="entry name" value="BIFUNCTIONAL UDP-N-ACETYLGLUCOSAMINE 2-EPIMERASE_N-ACETYLMANNOSAMINE KINASE"/>
    <property type="match status" value="1"/>
</dbReference>
<keyword evidence="3" id="KW-0859">Xylose metabolism</keyword>
<organism evidence="4 5">
    <name type="scientific">Eisenbergiella tayi</name>
    <dbReference type="NCBI Taxonomy" id="1432052"/>
    <lineage>
        <taxon>Bacteria</taxon>
        <taxon>Bacillati</taxon>
        <taxon>Bacillota</taxon>
        <taxon>Clostridia</taxon>
        <taxon>Lachnospirales</taxon>
        <taxon>Lachnospiraceae</taxon>
        <taxon>Eisenbergiella</taxon>
    </lineage>
</organism>
<dbReference type="PROSITE" id="PS01125">
    <property type="entry name" value="ROK"/>
    <property type="match status" value="1"/>
</dbReference>
<dbReference type="InterPro" id="IPR000600">
    <property type="entry name" value="ROK"/>
</dbReference>
<evidence type="ECO:0000313" key="5">
    <source>
        <dbReference type="Proteomes" id="UP000094067"/>
    </source>
</evidence>
<dbReference type="Proteomes" id="UP000094067">
    <property type="component" value="Unassembled WGS sequence"/>
</dbReference>
<dbReference type="AlphaFoldDB" id="A0A1E3AB42"/>
<evidence type="ECO:0000256" key="1">
    <source>
        <dbReference type="ARBA" id="ARBA00002486"/>
    </source>
</evidence>
<dbReference type="Pfam" id="PF00480">
    <property type="entry name" value="ROK"/>
    <property type="match status" value="1"/>
</dbReference>
<dbReference type="InterPro" id="IPR043129">
    <property type="entry name" value="ATPase_NBD"/>
</dbReference>
<dbReference type="Gene3D" id="3.30.420.40">
    <property type="match status" value="2"/>
</dbReference>
<dbReference type="InterPro" id="IPR049874">
    <property type="entry name" value="ROK_cs"/>
</dbReference>
<dbReference type="EMBL" id="MCGH01000002">
    <property type="protein sequence ID" value="ODM05707.1"/>
    <property type="molecule type" value="Genomic_DNA"/>
</dbReference>
<dbReference type="InterPro" id="IPR036390">
    <property type="entry name" value="WH_DNA-bd_sf"/>
</dbReference>
<dbReference type="SUPFAM" id="SSF46785">
    <property type="entry name" value="Winged helix' DNA-binding domain"/>
    <property type="match status" value="1"/>
</dbReference>
<reference evidence="4 5" key="1">
    <citation type="submission" date="2016-07" db="EMBL/GenBank/DDBJ databases">
        <title>Characterization of isolates of Eisenbergiella tayi derived from blood cultures, using whole genome sequencing.</title>
        <authorList>
            <person name="Burdz T."/>
            <person name="Wiebe D."/>
            <person name="Huynh C."/>
            <person name="Bernard K."/>
        </authorList>
    </citation>
    <scope>NUCLEOTIDE SEQUENCE [LARGE SCALE GENOMIC DNA]</scope>
    <source>
        <strain evidence="4 5">NML 110608</strain>
    </source>
</reference>